<dbReference type="InterPro" id="IPR003607">
    <property type="entry name" value="HD/PDEase_dom"/>
</dbReference>
<dbReference type="PANTHER" id="PTHR43155:SF1">
    <property type="entry name" value="3'3'-CGAMP-SPECIFIC PHOSPHODIESTERASE 1"/>
    <property type="match status" value="1"/>
</dbReference>
<dbReference type="SUPFAM" id="SSF109604">
    <property type="entry name" value="HD-domain/PDEase-like"/>
    <property type="match status" value="1"/>
</dbReference>
<dbReference type="Pfam" id="PF13487">
    <property type="entry name" value="HD_5"/>
    <property type="match status" value="1"/>
</dbReference>
<dbReference type="GO" id="GO:0009214">
    <property type="term" value="P:cyclic nucleotide catabolic process"/>
    <property type="evidence" value="ECO:0007669"/>
    <property type="project" value="TreeGrafter"/>
</dbReference>
<organism evidence="2">
    <name type="scientific">bioreactor metagenome</name>
    <dbReference type="NCBI Taxonomy" id="1076179"/>
    <lineage>
        <taxon>unclassified sequences</taxon>
        <taxon>metagenomes</taxon>
        <taxon>ecological metagenomes</taxon>
    </lineage>
</organism>
<dbReference type="EMBL" id="VSSQ01036349">
    <property type="protein sequence ID" value="MPM88806.1"/>
    <property type="molecule type" value="Genomic_DNA"/>
</dbReference>
<dbReference type="GO" id="GO:0004112">
    <property type="term" value="F:cyclic-nucleotide phosphodiesterase activity"/>
    <property type="evidence" value="ECO:0007669"/>
    <property type="project" value="TreeGrafter"/>
</dbReference>
<dbReference type="CDD" id="cd00077">
    <property type="entry name" value="HDc"/>
    <property type="match status" value="1"/>
</dbReference>
<dbReference type="PROSITE" id="PS51832">
    <property type="entry name" value="HD_GYP"/>
    <property type="match status" value="1"/>
</dbReference>
<reference evidence="2" key="1">
    <citation type="submission" date="2019-08" db="EMBL/GenBank/DDBJ databases">
        <authorList>
            <person name="Kucharzyk K."/>
            <person name="Murdoch R.W."/>
            <person name="Higgins S."/>
            <person name="Loffler F."/>
        </authorList>
    </citation>
    <scope>NUCLEOTIDE SEQUENCE</scope>
</reference>
<dbReference type="InterPro" id="IPR037522">
    <property type="entry name" value="HD_GYP_dom"/>
</dbReference>
<proteinExistence type="predicted"/>
<evidence type="ECO:0000259" key="1">
    <source>
        <dbReference type="PROSITE" id="PS51832"/>
    </source>
</evidence>
<dbReference type="AlphaFoldDB" id="A0A645DHL2"/>
<keyword evidence="2" id="KW-0378">Hydrolase</keyword>
<dbReference type="SMART" id="SM00471">
    <property type="entry name" value="HDc"/>
    <property type="match status" value="1"/>
</dbReference>
<comment type="caution">
    <text evidence="2">The sequence shown here is derived from an EMBL/GenBank/DDBJ whole genome shotgun (WGS) entry which is preliminary data.</text>
</comment>
<dbReference type="PANTHER" id="PTHR43155">
    <property type="entry name" value="CYCLIC DI-GMP PHOSPHODIESTERASE PA4108-RELATED"/>
    <property type="match status" value="1"/>
</dbReference>
<feature type="domain" description="HD-GYP" evidence="1">
    <location>
        <begin position="54"/>
        <end position="250"/>
    </location>
</feature>
<dbReference type="Gene3D" id="1.10.3210.10">
    <property type="entry name" value="Hypothetical protein af1432"/>
    <property type="match status" value="1"/>
</dbReference>
<dbReference type="EC" id="3.1.4.-" evidence="2"/>
<name>A0A645DHL2_9ZZZZ</name>
<sequence length="263" mass="30051">MEEISNKNQLIFEPSMVEALLRLSKKEYIWLDLISAAPVDQVFAIGNYEALVLDIDEVIRLTHIFSRVIDFRSKFTARHSAGVAVTAQKLAELVNFSLIECKMMLIAGFLHDIGKLAIDNEVLEKPAKLNTEEFNQMRSHTYYTYQILSMIPEFATIKVWASYHHEKLNGQGYPFHISAENLTLGSRIMAVADVFTAISENRPYREGMEDQKIKTVLTGMADNHFIDSYLVGLLLNNYETFNQVRIDAQHQAAIAYDDFLNSY</sequence>
<evidence type="ECO:0000313" key="2">
    <source>
        <dbReference type="EMBL" id="MPM88806.1"/>
    </source>
</evidence>
<accession>A0A645DHL2</accession>
<gene>
    <name evidence="2" type="ORF">SDC9_135910</name>
</gene>
<protein>
    <submittedName>
        <fullName evidence="2">3'3'-cGAMP-specific phosphodiesterase 1</fullName>
        <ecNumber evidence="2">3.1.4.-</ecNumber>
    </submittedName>
</protein>